<dbReference type="Proteomes" id="UP000001745">
    <property type="component" value="Unassembled WGS sequence"/>
</dbReference>
<keyword evidence="4" id="KW-1185">Reference proteome</keyword>
<dbReference type="GO" id="GO:0006508">
    <property type="term" value="P:proteolysis"/>
    <property type="evidence" value="ECO:0007669"/>
    <property type="project" value="InterPro"/>
</dbReference>
<organism evidence="3 4">
    <name type="scientific">Talaromyces stipitatus (strain ATCC 10500 / CBS 375.48 / QM 6759 / NRRL 1006)</name>
    <name type="common">Penicillium stipitatum</name>
    <dbReference type="NCBI Taxonomy" id="441959"/>
    <lineage>
        <taxon>Eukaryota</taxon>
        <taxon>Fungi</taxon>
        <taxon>Dikarya</taxon>
        <taxon>Ascomycota</taxon>
        <taxon>Pezizomycotina</taxon>
        <taxon>Eurotiomycetes</taxon>
        <taxon>Eurotiomycetidae</taxon>
        <taxon>Eurotiales</taxon>
        <taxon>Trichocomaceae</taxon>
        <taxon>Talaromyces</taxon>
        <taxon>Talaromyces sect. Talaromyces</taxon>
    </lineage>
</organism>
<accession>B8M4C0</accession>
<dbReference type="PRINTS" id="PR00977">
    <property type="entry name" value="SCYTLDPTASE"/>
</dbReference>
<dbReference type="InterPro" id="IPR000250">
    <property type="entry name" value="Peptidase_G1"/>
</dbReference>
<dbReference type="InterPro" id="IPR038656">
    <property type="entry name" value="Peptidase_G1_sf"/>
</dbReference>
<keyword evidence="2" id="KW-0732">Signal</keyword>
<evidence type="ECO:0000313" key="4">
    <source>
        <dbReference type="Proteomes" id="UP000001745"/>
    </source>
</evidence>
<dbReference type="OMA" id="EWYPEFS"/>
<protein>
    <submittedName>
        <fullName evidence="3">Aspergillopepsin-2, putative</fullName>
    </submittedName>
</protein>
<dbReference type="STRING" id="441959.B8M4C0"/>
<feature type="signal peptide" evidence="2">
    <location>
        <begin position="1"/>
        <end position="20"/>
    </location>
</feature>
<dbReference type="GeneID" id="8097970"/>
<evidence type="ECO:0000256" key="1">
    <source>
        <dbReference type="PIRSR" id="PIRSR600250-50"/>
    </source>
</evidence>
<evidence type="ECO:0000256" key="2">
    <source>
        <dbReference type="SAM" id="SignalP"/>
    </source>
</evidence>
<feature type="chain" id="PRO_5002874707" evidence="2">
    <location>
        <begin position="21"/>
        <end position="282"/>
    </location>
</feature>
<dbReference type="InterPro" id="IPR013320">
    <property type="entry name" value="ConA-like_dom_sf"/>
</dbReference>
<dbReference type="RefSeq" id="XP_002479549.1">
    <property type="nucleotide sequence ID" value="XM_002479504.1"/>
</dbReference>
<sequence>MKASTLALSQILLLAASVAAAVTRGHGLAARVAARGEIARLTHPKVPAVDVNEDEAANRTNVDYSSNWSGGVLTAPPSGTKFTSVTAQFTVPKPSLPSGATQDSYASAWVGIDGDTYTTAILQTGVDFGISTSGQISYDAWYEWYPDYAYDFSGIDISTGDTIRLTVTSTNNDAGVAVIENLSNGQSVTQSLKAPSSTATLGGQNAEWIVEDFDSNGRQVPFADFGTVRFIDAAAGTEDGGTVGTSEADLLDISQNGKVLTSASAPSDTEIVVEWTVTSMGI</sequence>
<reference evidence="4" key="1">
    <citation type="journal article" date="2015" name="Genome Announc.">
        <title>Genome sequence of the AIDS-associated pathogen Penicillium marneffei (ATCC18224) and its near taxonomic relative Talaromyces stipitatus (ATCC10500).</title>
        <authorList>
            <person name="Nierman W.C."/>
            <person name="Fedorova-Abrams N.D."/>
            <person name="Andrianopoulos A."/>
        </authorList>
    </citation>
    <scope>NUCLEOTIDE SEQUENCE [LARGE SCALE GENOMIC DNA]</scope>
    <source>
        <strain evidence="4">ATCC 10500 / CBS 375.48 / QM 6759 / NRRL 1006</strain>
    </source>
</reference>
<dbReference type="PhylomeDB" id="B8M4C0"/>
<dbReference type="VEuPathDB" id="FungiDB:TSTA_024390"/>
<dbReference type="EMBL" id="EQ962654">
    <property type="protein sequence ID" value="EED19115.1"/>
    <property type="molecule type" value="Genomic_DNA"/>
</dbReference>
<dbReference type="GO" id="GO:0070007">
    <property type="term" value="F:glutamic-type endopeptidase activity"/>
    <property type="evidence" value="ECO:0007669"/>
    <property type="project" value="InterPro"/>
</dbReference>
<dbReference type="Gene3D" id="2.60.120.700">
    <property type="entry name" value="Peptidase G1"/>
    <property type="match status" value="1"/>
</dbReference>
<dbReference type="Pfam" id="PF01828">
    <property type="entry name" value="Peptidase_A4"/>
    <property type="match status" value="1"/>
</dbReference>
<dbReference type="PANTHER" id="PTHR37536">
    <property type="entry name" value="PUTATIVE (AFU_ORTHOLOGUE AFUA_3G02970)-RELATED"/>
    <property type="match status" value="1"/>
</dbReference>
<dbReference type="InParanoid" id="B8M4C0"/>
<dbReference type="eggNOG" id="ENOG502RJF6">
    <property type="taxonomic scope" value="Eukaryota"/>
</dbReference>
<dbReference type="PANTHER" id="PTHR37536:SF1">
    <property type="entry name" value="ASPERGILLOPEPSIN, PUTAITVE (AFU_ORTHOLOGUE AFUA_7G01200)"/>
    <property type="match status" value="1"/>
</dbReference>
<dbReference type="SUPFAM" id="SSF49899">
    <property type="entry name" value="Concanavalin A-like lectins/glucanases"/>
    <property type="match status" value="1"/>
</dbReference>
<dbReference type="CDD" id="cd13426">
    <property type="entry name" value="Peptidase_G1"/>
    <property type="match status" value="1"/>
</dbReference>
<evidence type="ECO:0000313" key="3">
    <source>
        <dbReference type="EMBL" id="EED19115.1"/>
    </source>
</evidence>
<dbReference type="OrthoDB" id="2862635at2759"/>
<name>B8M4C0_TALSN</name>
<proteinExistence type="predicted"/>
<gene>
    <name evidence="3" type="ORF">TSTA_024390</name>
</gene>
<dbReference type="AlphaFoldDB" id="B8M4C0"/>
<dbReference type="HOGENOM" id="CLU_066466_0_1_1"/>
<feature type="active site" description="Proton acceptor" evidence="1">
    <location>
        <position position="211"/>
    </location>
</feature>